<protein>
    <submittedName>
        <fullName evidence="6">Voltage-dependent anion-selective channel protein 2</fullName>
    </submittedName>
</protein>
<name>A0A226EHK7_FOLCA</name>
<dbReference type="STRING" id="158441.A0A226EHK7"/>
<keyword evidence="7" id="KW-1185">Reference proteome</keyword>
<gene>
    <name evidence="6" type="ORF">Fcan01_09873</name>
</gene>
<keyword evidence="3" id="KW-0812">Transmembrane</keyword>
<proteinExistence type="inferred from homology"/>
<dbReference type="GO" id="GO:0015288">
    <property type="term" value="F:porin activity"/>
    <property type="evidence" value="ECO:0007669"/>
    <property type="project" value="UniProtKB-KW"/>
</dbReference>
<keyword evidence="4" id="KW-1000">Mitochondrion outer membrane</keyword>
<comment type="similarity">
    <text evidence="2">Belongs to the eukaryotic mitochondrial porin family.</text>
</comment>
<keyword evidence="5" id="KW-0626">Porin</keyword>
<keyword evidence="5" id="KW-0406">Ion transport</keyword>
<dbReference type="OMA" id="QLDCKTM"/>
<accession>A0A226EHK7</accession>
<dbReference type="InterPro" id="IPR001925">
    <property type="entry name" value="Porin_Euk"/>
</dbReference>
<evidence type="ECO:0000256" key="5">
    <source>
        <dbReference type="ARBA" id="ARBA00023114"/>
    </source>
</evidence>
<sequence>MSQPTYEDLGKACKDFFNKGYHLNIFKLTAKKPRAYLDIDTTITCTHKFEDQTSVCEYENKYQYPQWGITTSAKIDTTNLLSWKVDICDKIARGLKLSVDGQFNLDSAAKLAKVNATYKVDQATMDLGFQGGDESNLLVNGSVVGGYKGFLGGYQFSVDTNDRTMKKNNVAFGYCGNGWNIHANMDNAETISSIVHYRMKNNMEVALNGSYTSGDDSKTRYGLGFKYLANPCTAFKAKIDNTKTVTLGCEMKVTDAACLTLCAECDGSNAGKVGCALEFGQ</sequence>
<comment type="subcellular location">
    <subcellularLocation>
        <location evidence="1">Mitochondrion outer membrane</location>
    </subcellularLocation>
</comment>
<dbReference type="EMBL" id="LNIX01000004">
    <property type="protein sequence ID" value="OXA56231.1"/>
    <property type="molecule type" value="Genomic_DNA"/>
</dbReference>
<dbReference type="InterPro" id="IPR023614">
    <property type="entry name" value="Porin_dom_sf"/>
</dbReference>
<keyword evidence="3" id="KW-0472">Membrane</keyword>
<dbReference type="GO" id="GO:0008308">
    <property type="term" value="F:voltage-gated monoatomic anion channel activity"/>
    <property type="evidence" value="ECO:0007669"/>
    <property type="project" value="InterPro"/>
</dbReference>
<dbReference type="GO" id="GO:0005741">
    <property type="term" value="C:mitochondrial outer membrane"/>
    <property type="evidence" value="ECO:0007669"/>
    <property type="project" value="UniProtKB-SubCell"/>
</dbReference>
<keyword evidence="4" id="KW-0496">Mitochondrion</keyword>
<evidence type="ECO:0000256" key="3">
    <source>
        <dbReference type="ARBA" id="ARBA00022452"/>
    </source>
</evidence>
<evidence type="ECO:0000313" key="6">
    <source>
        <dbReference type="EMBL" id="OXA56231.1"/>
    </source>
</evidence>
<keyword evidence="5" id="KW-0813">Transport</keyword>
<dbReference type="Gene3D" id="2.40.160.10">
    <property type="entry name" value="Porin"/>
    <property type="match status" value="1"/>
</dbReference>
<dbReference type="GO" id="GO:0046930">
    <property type="term" value="C:pore complex"/>
    <property type="evidence" value="ECO:0007669"/>
    <property type="project" value="UniProtKB-KW"/>
</dbReference>
<evidence type="ECO:0000256" key="4">
    <source>
        <dbReference type="ARBA" id="ARBA00022787"/>
    </source>
</evidence>
<dbReference type="Proteomes" id="UP000198287">
    <property type="component" value="Unassembled WGS sequence"/>
</dbReference>
<reference evidence="6 7" key="1">
    <citation type="submission" date="2015-12" db="EMBL/GenBank/DDBJ databases">
        <title>The genome of Folsomia candida.</title>
        <authorList>
            <person name="Faddeeva A."/>
            <person name="Derks M.F."/>
            <person name="Anvar Y."/>
            <person name="Smit S."/>
            <person name="Van Straalen N."/>
            <person name="Roelofs D."/>
        </authorList>
    </citation>
    <scope>NUCLEOTIDE SEQUENCE [LARGE SCALE GENOMIC DNA]</scope>
    <source>
        <strain evidence="6 7">VU population</strain>
        <tissue evidence="6">Whole body</tissue>
    </source>
</reference>
<dbReference type="PRINTS" id="PR00185">
    <property type="entry name" value="EUKARYTPORIN"/>
</dbReference>
<evidence type="ECO:0000256" key="1">
    <source>
        <dbReference type="ARBA" id="ARBA00004294"/>
    </source>
</evidence>
<dbReference type="CDD" id="cd07306">
    <property type="entry name" value="Porin3_VDAC"/>
    <property type="match status" value="1"/>
</dbReference>
<dbReference type="PANTHER" id="PTHR11743:SF70">
    <property type="entry name" value="GH26960P-RELATED"/>
    <property type="match status" value="1"/>
</dbReference>
<organism evidence="6 7">
    <name type="scientific">Folsomia candida</name>
    <name type="common">Springtail</name>
    <dbReference type="NCBI Taxonomy" id="158441"/>
    <lineage>
        <taxon>Eukaryota</taxon>
        <taxon>Metazoa</taxon>
        <taxon>Ecdysozoa</taxon>
        <taxon>Arthropoda</taxon>
        <taxon>Hexapoda</taxon>
        <taxon>Collembola</taxon>
        <taxon>Entomobryomorpha</taxon>
        <taxon>Isotomoidea</taxon>
        <taxon>Isotomidae</taxon>
        <taxon>Proisotominae</taxon>
        <taxon>Folsomia</taxon>
    </lineage>
</organism>
<dbReference type="Pfam" id="PF01459">
    <property type="entry name" value="Porin_3"/>
    <property type="match status" value="1"/>
</dbReference>
<comment type="caution">
    <text evidence="6">The sequence shown here is derived from an EMBL/GenBank/DDBJ whole genome shotgun (WGS) entry which is preliminary data.</text>
</comment>
<dbReference type="InterPro" id="IPR027246">
    <property type="entry name" value="Porin_Euk/Tom40"/>
</dbReference>
<evidence type="ECO:0000256" key="2">
    <source>
        <dbReference type="ARBA" id="ARBA00007780"/>
    </source>
</evidence>
<evidence type="ECO:0000313" key="7">
    <source>
        <dbReference type="Proteomes" id="UP000198287"/>
    </source>
</evidence>
<dbReference type="PANTHER" id="PTHR11743">
    <property type="entry name" value="VOLTAGE-DEPENDENT ANION-SELECTIVE CHANNEL"/>
    <property type="match status" value="1"/>
</dbReference>
<dbReference type="OrthoDB" id="7827681at2759"/>
<dbReference type="AlphaFoldDB" id="A0A226EHK7"/>
<keyword evidence="3" id="KW-1134">Transmembrane beta strand</keyword>